<protein>
    <submittedName>
        <fullName evidence="7">VMA21-like domain-containing protein</fullName>
    </submittedName>
</protein>
<dbReference type="HAMAP" id="MF_03058">
    <property type="entry name" value="VMA21"/>
    <property type="match status" value="1"/>
</dbReference>
<comment type="subcellular location">
    <subcellularLocation>
        <location evidence="6">Endoplasmic reticulum membrane</location>
        <topology evidence="6">Multi-pass membrane protein</topology>
    </subcellularLocation>
    <subcellularLocation>
        <location evidence="6">Endoplasmic reticulum-Golgi intermediate compartment membrane</location>
        <topology evidence="6">Multi-pass membrane protein</topology>
    </subcellularLocation>
    <subcellularLocation>
        <location evidence="6">Cytoplasmic vesicle</location>
        <location evidence="6">COPII-coated vesicle membrane</location>
        <topology evidence="6">Multi-pass membrane protein</topology>
    </subcellularLocation>
</comment>
<evidence type="ECO:0000256" key="2">
    <source>
        <dbReference type="ARBA" id="ARBA00022824"/>
    </source>
</evidence>
<dbReference type="GO" id="GO:0005789">
    <property type="term" value="C:endoplasmic reticulum membrane"/>
    <property type="evidence" value="ECO:0007669"/>
    <property type="project" value="UniProtKB-SubCell"/>
</dbReference>
<dbReference type="InterPro" id="IPR019013">
    <property type="entry name" value="Vma21"/>
</dbReference>
<feature type="transmembrane region" description="Helical" evidence="6">
    <location>
        <begin position="41"/>
        <end position="62"/>
    </location>
</feature>
<dbReference type="GO" id="GO:0033116">
    <property type="term" value="C:endoplasmic reticulum-Golgi intermediate compartment membrane"/>
    <property type="evidence" value="ECO:0007669"/>
    <property type="project" value="UniProtKB-SubCell"/>
</dbReference>
<evidence type="ECO:0000256" key="4">
    <source>
        <dbReference type="ARBA" id="ARBA00023136"/>
    </source>
</evidence>
<sequence length="77" mass="8292">MPILTLSSVVQKLMFFTAAMVFLPLVTFFTCQYLFESSLVSGGSAALAANLVLISYIVVAFAEDTGSDSETESKKDQ</sequence>
<keyword evidence="8" id="KW-1185">Reference proteome</keyword>
<keyword evidence="4 6" id="KW-0472">Membrane</keyword>
<reference evidence="8" key="1">
    <citation type="submission" date="2019-03" db="EMBL/GenBank/DDBJ databases">
        <title>Snf2 controls pulcherriminic acid biosynthesis and connects pigmentation and antifungal activity of the yeast Metschnikowia pulcherrima.</title>
        <authorList>
            <person name="Gore-Lloyd D."/>
            <person name="Sumann I."/>
            <person name="Brachmann A.O."/>
            <person name="Schneeberger K."/>
            <person name="Ortiz-Merino R.A."/>
            <person name="Moreno-Beltran M."/>
            <person name="Schlaefli M."/>
            <person name="Kirner P."/>
            <person name="Santos Kron A."/>
            <person name="Wolfe K.H."/>
            <person name="Piel J."/>
            <person name="Ahrens C.H."/>
            <person name="Henk D."/>
            <person name="Freimoser F.M."/>
        </authorList>
    </citation>
    <scope>NUCLEOTIDE SEQUENCE [LARGE SCALE GENOMIC DNA]</scope>
    <source>
        <strain evidence="8">APC 1.2</strain>
    </source>
</reference>
<gene>
    <name evidence="7" type="primary">MPUL0A14540</name>
    <name evidence="7" type="ORF">METSCH_A14540</name>
</gene>
<dbReference type="STRING" id="2163413.A0A4P6XHS1"/>
<keyword evidence="2 6" id="KW-0256">Endoplasmic reticulum</keyword>
<evidence type="ECO:0000256" key="6">
    <source>
        <dbReference type="HAMAP-Rule" id="MF_03058"/>
    </source>
</evidence>
<evidence type="ECO:0000313" key="8">
    <source>
        <dbReference type="Proteomes" id="UP000292447"/>
    </source>
</evidence>
<dbReference type="Pfam" id="PF09446">
    <property type="entry name" value="VMA21"/>
    <property type="match status" value="1"/>
</dbReference>
<proteinExistence type="inferred from homology"/>
<evidence type="ECO:0000313" key="7">
    <source>
        <dbReference type="EMBL" id="QBM86807.1"/>
    </source>
</evidence>
<evidence type="ECO:0000256" key="5">
    <source>
        <dbReference type="ARBA" id="ARBA00023329"/>
    </source>
</evidence>
<dbReference type="Proteomes" id="UP000292447">
    <property type="component" value="Chromosome I"/>
</dbReference>
<comment type="function">
    <text evidence="6">Required for the assembly of the V0 complex of the vacuolar ATPase (V-ATPase) in the endoplasmic reticulum.</text>
</comment>
<comment type="caution">
    <text evidence="6">Lacks conserved residue(s) required for the propagation of feature annotation.</text>
</comment>
<dbReference type="AlphaFoldDB" id="A0A4P6XHS1"/>
<keyword evidence="3 6" id="KW-1133">Transmembrane helix</keyword>
<evidence type="ECO:0000256" key="1">
    <source>
        <dbReference type="ARBA" id="ARBA00022692"/>
    </source>
</evidence>
<dbReference type="EMBL" id="CP034456">
    <property type="protein sequence ID" value="QBM86807.1"/>
    <property type="molecule type" value="Genomic_DNA"/>
</dbReference>
<feature type="transmembrane region" description="Helical" evidence="6">
    <location>
        <begin position="12"/>
        <end position="35"/>
    </location>
</feature>
<organism evidence="7 8">
    <name type="scientific">Metschnikowia aff. pulcherrima</name>
    <dbReference type="NCBI Taxonomy" id="2163413"/>
    <lineage>
        <taxon>Eukaryota</taxon>
        <taxon>Fungi</taxon>
        <taxon>Dikarya</taxon>
        <taxon>Ascomycota</taxon>
        <taxon>Saccharomycotina</taxon>
        <taxon>Pichiomycetes</taxon>
        <taxon>Metschnikowiaceae</taxon>
        <taxon>Metschnikowia</taxon>
    </lineage>
</organism>
<keyword evidence="1 6" id="KW-0812">Transmembrane</keyword>
<dbReference type="GO" id="GO:0012507">
    <property type="term" value="C:ER to Golgi transport vesicle membrane"/>
    <property type="evidence" value="ECO:0007669"/>
    <property type="project" value="UniProtKB-SubCell"/>
</dbReference>
<comment type="similarity">
    <text evidence="6">Belongs to the VMA21 family.</text>
</comment>
<accession>A0A4P6XHS1</accession>
<name>A0A4P6XHS1_9ASCO</name>
<evidence type="ECO:0000256" key="3">
    <source>
        <dbReference type="ARBA" id="ARBA00022989"/>
    </source>
</evidence>
<keyword evidence="5 6" id="KW-0968">Cytoplasmic vesicle</keyword>
<dbReference type="GO" id="GO:0070072">
    <property type="term" value="P:vacuolar proton-transporting V-type ATPase complex assembly"/>
    <property type="evidence" value="ECO:0007669"/>
    <property type="project" value="UniProtKB-UniRule"/>
</dbReference>